<proteinExistence type="predicted"/>
<dbReference type="PRINTS" id="PR00111">
    <property type="entry name" value="ABHYDROLASE"/>
</dbReference>
<dbReference type="InterPro" id="IPR000639">
    <property type="entry name" value="Epox_hydrolase-like"/>
</dbReference>
<reference evidence="2 3" key="1">
    <citation type="submission" date="2021-03" db="EMBL/GenBank/DDBJ databases">
        <title>Sequencing the genomes of 1000 actinobacteria strains.</title>
        <authorList>
            <person name="Klenk H.-P."/>
        </authorList>
    </citation>
    <scope>NUCLEOTIDE SEQUENCE [LARGE SCALE GENOMIC DNA]</scope>
    <source>
        <strain evidence="2 3">DSM 15454</strain>
    </source>
</reference>
<dbReference type="Gene3D" id="3.40.50.1820">
    <property type="entry name" value="alpha/beta hydrolase"/>
    <property type="match status" value="1"/>
</dbReference>
<dbReference type="EMBL" id="JAGIOE010000001">
    <property type="protein sequence ID" value="MBP2372499.1"/>
    <property type="molecule type" value="Genomic_DNA"/>
</dbReference>
<dbReference type="RefSeq" id="WP_209905814.1">
    <property type="nucleotide sequence ID" value="NZ_BAAAMI010000025.1"/>
</dbReference>
<feature type="domain" description="AB hydrolase-1" evidence="1">
    <location>
        <begin position="38"/>
        <end position="257"/>
    </location>
</feature>
<dbReference type="PANTHER" id="PTHR43194">
    <property type="entry name" value="HYDROLASE ALPHA/BETA FOLD FAMILY"/>
    <property type="match status" value="1"/>
</dbReference>
<dbReference type="EC" id="3.1.1.24" evidence="2"/>
<gene>
    <name evidence="2" type="ORF">JOF46_000411</name>
</gene>
<dbReference type="InterPro" id="IPR029058">
    <property type="entry name" value="AB_hydrolase_fold"/>
</dbReference>
<dbReference type="InterPro" id="IPR000073">
    <property type="entry name" value="AB_hydrolase_1"/>
</dbReference>
<dbReference type="PANTHER" id="PTHR43194:SF5">
    <property type="entry name" value="PIMELOYL-[ACYL-CARRIER PROTEIN] METHYL ESTER ESTERASE"/>
    <property type="match status" value="1"/>
</dbReference>
<dbReference type="GO" id="GO:0047570">
    <property type="term" value="F:3-oxoadipate enol-lactonase activity"/>
    <property type="evidence" value="ECO:0007669"/>
    <property type="project" value="UniProtKB-EC"/>
</dbReference>
<sequence length="271" mass="28894">MTNNILQKITAPDGTTTVYRQYGHGPRLLTVLHSLALDGSWYAPLAEALGDDYRLLAPDFRGHGQSARGDSTPTLALVAQDIAAMWDAENVQSSVILGISLGGMVAQAVTGSFPDRVDAQILMATRGAYDDAATTGTLARAAEVRAPNGLEDVGDVTMHRWFGDNSTDASNPMVLQARTQFLEAGGNTIAEYFEAMTTVGDFQLDTPPPTLVVGGDDDRSIPRAFVEQLAASIPGAELLFAKGGHLVAFENPEEVAKTVRPFLDALDCWTN</sequence>
<accession>A0ABS4W8G5</accession>
<keyword evidence="2" id="KW-0378">Hydrolase</keyword>
<evidence type="ECO:0000313" key="2">
    <source>
        <dbReference type="EMBL" id="MBP2372499.1"/>
    </source>
</evidence>
<dbReference type="InterPro" id="IPR050228">
    <property type="entry name" value="Carboxylesterase_BioH"/>
</dbReference>
<organism evidence="2 3">
    <name type="scientific">Paeniglutamicibacter psychrophenolicus</name>
    <dbReference type="NCBI Taxonomy" id="257454"/>
    <lineage>
        <taxon>Bacteria</taxon>
        <taxon>Bacillati</taxon>
        <taxon>Actinomycetota</taxon>
        <taxon>Actinomycetes</taxon>
        <taxon>Micrococcales</taxon>
        <taxon>Micrococcaceae</taxon>
        <taxon>Paeniglutamicibacter</taxon>
    </lineage>
</organism>
<protein>
    <submittedName>
        <fullName evidence="2">3-oxoadipate enol-lactonase</fullName>
        <ecNumber evidence="2">3.1.1.24</ecNumber>
    </submittedName>
</protein>
<dbReference type="SUPFAM" id="SSF53474">
    <property type="entry name" value="alpha/beta-Hydrolases"/>
    <property type="match status" value="1"/>
</dbReference>
<keyword evidence="3" id="KW-1185">Reference proteome</keyword>
<name>A0ABS4W8G5_9MICC</name>
<dbReference type="Proteomes" id="UP000766570">
    <property type="component" value="Unassembled WGS sequence"/>
</dbReference>
<dbReference type="PRINTS" id="PR00412">
    <property type="entry name" value="EPOXHYDRLASE"/>
</dbReference>
<dbReference type="Pfam" id="PF12697">
    <property type="entry name" value="Abhydrolase_6"/>
    <property type="match status" value="1"/>
</dbReference>
<comment type="caution">
    <text evidence="2">The sequence shown here is derived from an EMBL/GenBank/DDBJ whole genome shotgun (WGS) entry which is preliminary data.</text>
</comment>
<evidence type="ECO:0000259" key="1">
    <source>
        <dbReference type="Pfam" id="PF12697"/>
    </source>
</evidence>
<evidence type="ECO:0000313" key="3">
    <source>
        <dbReference type="Proteomes" id="UP000766570"/>
    </source>
</evidence>